<protein>
    <submittedName>
        <fullName evidence="1">Uncharacterized protein</fullName>
    </submittedName>
</protein>
<reference evidence="1 2" key="1">
    <citation type="journal article" date="2022" name="Nat. Genet.">
        <title>Improved pea reference genome and pan-genome highlight genomic features and evolutionary characteristics.</title>
        <authorList>
            <person name="Yang T."/>
            <person name="Liu R."/>
            <person name="Luo Y."/>
            <person name="Hu S."/>
            <person name="Wang D."/>
            <person name="Wang C."/>
            <person name="Pandey M.K."/>
            <person name="Ge S."/>
            <person name="Xu Q."/>
            <person name="Li N."/>
            <person name="Li G."/>
            <person name="Huang Y."/>
            <person name="Saxena R.K."/>
            <person name="Ji Y."/>
            <person name="Li M."/>
            <person name="Yan X."/>
            <person name="He Y."/>
            <person name="Liu Y."/>
            <person name="Wang X."/>
            <person name="Xiang C."/>
            <person name="Varshney R.K."/>
            <person name="Ding H."/>
            <person name="Gao S."/>
            <person name="Zong X."/>
        </authorList>
    </citation>
    <scope>NUCLEOTIDE SEQUENCE [LARGE SCALE GENOMIC DNA]</scope>
    <source>
        <strain evidence="1 2">cv. Zhongwan 6</strain>
    </source>
</reference>
<sequence>MNGASSNESVNPWSLSMFNCIPSPLNILLITSGETTNDRDITVFVDSVSDFSGNHFNGFEVVFRGSGKSSLNDIYTKLRKLASNVEFFLGSHGGSGGLFAVAESGVEDANIGRVRDVVGDVRRTLAKGFWLGLGLRLRLRLRLRGAGNGEFGFRGMREMEAEERLVL</sequence>
<dbReference type="AlphaFoldDB" id="A0A9D5A8P4"/>
<keyword evidence="2" id="KW-1185">Reference proteome</keyword>
<dbReference type="Gramene" id="Psat06G0651200-T1">
    <property type="protein sequence ID" value="KAI5402067.1"/>
    <property type="gene ID" value="KIW84_066512"/>
</dbReference>
<name>A0A9D5A8P4_PEA</name>
<dbReference type="EMBL" id="JAMSHJ010000006">
    <property type="protein sequence ID" value="KAI5402067.1"/>
    <property type="molecule type" value="Genomic_DNA"/>
</dbReference>
<gene>
    <name evidence="1" type="ORF">KIW84_066512</name>
</gene>
<comment type="caution">
    <text evidence="1">The sequence shown here is derived from an EMBL/GenBank/DDBJ whole genome shotgun (WGS) entry which is preliminary data.</text>
</comment>
<organism evidence="1 2">
    <name type="scientific">Pisum sativum</name>
    <name type="common">Garden pea</name>
    <name type="synonym">Lathyrus oleraceus</name>
    <dbReference type="NCBI Taxonomy" id="3888"/>
    <lineage>
        <taxon>Eukaryota</taxon>
        <taxon>Viridiplantae</taxon>
        <taxon>Streptophyta</taxon>
        <taxon>Embryophyta</taxon>
        <taxon>Tracheophyta</taxon>
        <taxon>Spermatophyta</taxon>
        <taxon>Magnoliopsida</taxon>
        <taxon>eudicotyledons</taxon>
        <taxon>Gunneridae</taxon>
        <taxon>Pentapetalae</taxon>
        <taxon>rosids</taxon>
        <taxon>fabids</taxon>
        <taxon>Fabales</taxon>
        <taxon>Fabaceae</taxon>
        <taxon>Papilionoideae</taxon>
        <taxon>50 kb inversion clade</taxon>
        <taxon>NPAAA clade</taxon>
        <taxon>Hologalegina</taxon>
        <taxon>IRL clade</taxon>
        <taxon>Fabeae</taxon>
        <taxon>Lathyrus</taxon>
    </lineage>
</organism>
<dbReference type="Proteomes" id="UP001058974">
    <property type="component" value="Chromosome 6"/>
</dbReference>
<evidence type="ECO:0000313" key="2">
    <source>
        <dbReference type="Proteomes" id="UP001058974"/>
    </source>
</evidence>
<proteinExistence type="predicted"/>
<evidence type="ECO:0000313" key="1">
    <source>
        <dbReference type="EMBL" id="KAI5402067.1"/>
    </source>
</evidence>
<accession>A0A9D5A8P4</accession>